<keyword evidence="1" id="KW-0472">Membrane</keyword>
<dbReference type="EMBL" id="SDHW01000009">
    <property type="protein sequence ID" value="RXK57587.1"/>
    <property type="molecule type" value="Genomic_DNA"/>
</dbReference>
<reference evidence="3 4" key="1">
    <citation type="submission" date="2019-01" db="EMBL/GenBank/DDBJ databases">
        <title>Lacibacter sp. strain TTM-7.</title>
        <authorList>
            <person name="Chen W.-M."/>
        </authorList>
    </citation>
    <scope>NUCLEOTIDE SEQUENCE [LARGE SCALE GENOMIC DNA]</scope>
    <source>
        <strain evidence="3 4">TTM-7</strain>
    </source>
</reference>
<dbReference type="Proteomes" id="UP000290204">
    <property type="component" value="Unassembled WGS sequence"/>
</dbReference>
<proteinExistence type="predicted"/>
<evidence type="ECO:0000313" key="3">
    <source>
        <dbReference type="EMBL" id="RXK57587.1"/>
    </source>
</evidence>
<keyword evidence="1" id="KW-0812">Transmembrane</keyword>
<evidence type="ECO:0000313" key="4">
    <source>
        <dbReference type="Proteomes" id="UP000290204"/>
    </source>
</evidence>
<feature type="chain" id="PRO_5020864076" description="SdpI family protein" evidence="2">
    <location>
        <begin position="20"/>
        <end position="110"/>
    </location>
</feature>
<protein>
    <recommendedName>
        <fullName evidence="5">SdpI family protein</fullName>
    </recommendedName>
</protein>
<dbReference type="OrthoDB" id="9897527at2"/>
<feature type="signal peptide" evidence="2">
    <location>
        <begin position="1"/>
        <end position="19"/>
    </location>
</feature>
<gene>
    <name evidence="3" type="ORF">ESA94_20525</name>
</gene>
<dbReference type="AlphaFoldDB" id="A0A4Q1CDZ0"/>
<dbReference type="RefSeq" id="WP_129132839.1">
    <property type="nucleotide sequence ID" value="NZ_SDHW01000009.1"/>
</dbReference>
<evidence type="ECO:0008006" key="5">
    <source>
        <dbReference type="Google" id="ProtNLM"/>
    </source>
</evidence>
<evidence type="ECO:0000256" key="2">
    <source>
        <dbReference type="SAM" id="SignalP"/>
    </source>
</evidence>
<organism evidence="3 4">
    <name type="scientific">Lacibacter luteus</name>
    <dbReference type="NCBI Taxonomy" id="2508719"/>
    <lineage>
        <taxon>Bacteria</taxon>
        <taxon>Pseudomonadati</taxon>
        <taxon>Bacteroidota</taxon>
        <taxon>Chitinophagia</taxon>
        <taxon>Chitinophagales</taxon>
        <taxon>Chitinophagaceae</taxon>
        <taxon>Lacibacter</taxon>
    </lineage>
</organism>
<sequence>MIILSLLFFAIAAACSAVMDRVENEPAFYKSVFRYNDAKYWLKTESWKHAKRFFGWKADAWHIAKSVMVIFCALTALTYVPVVGWFADLCIYGLVWNITFNLMYNRLFKQ</sequence>
<keyword evidence="4" id="KW-1185">Reference proteome</keyword>
<feature type="transmembrane region" description="Helical" evidence="1">
    <location>
        <begin position="83"/>
        <end position="104"/>
    </location>
</feature>
<keyword evidence="2" id="KW-0732">Signal</keyword>
<name>A0A4Q1CDZ0_9BACT</name>
<evidence type="ECO:0000256" key="1">
    <source>
        <dbReference type="SAM" id="Phobius"/>
    </source>
</evidence>
<keyword evidence="1" id="KW-1133">Transmembrane helix</keyword>
<comment type="caution">
    <text evidence="3">The sequence shown here is derived from an EMBL/GenBank/DDBJ whole genome shotgun (WGS) entry which is preliminary data.</text>
</comment>
<accession>A0A4Q1CDZ0</accession>